<keyword evidence="2" id="KW-1185">Reference proteome</keyword>
<organism evidence="1 2">
    <name type="scientific">Fasciola gigantica</name>
    <name type="common">Giant liver fluke</name>
    <dbReference type="NCBI Taxonomy" id="46835"/>
    <lineage>
        <taxon>Eukaryota</taxon>
        <taxon>Metazoa</taxon>
        <taxon>Spiralia</taxon>
        <taxon>Lophotrochozoa</taxon>
        <taxon>Platyhelminthes</taxon>
        <taxon>Trematoda</taxon>
        <taxon>Digenea</taxon>
        <taxon>Plagiorchiida</taxon>
        <taxon>Echinostomata</taxon>
        <taxon>Echinostomatoidea</taxon>
        <taxon>Fasciolidae</taxon>
        <taxon>Fasciola</taxon>
    </lineage>
</organism>
<sequence>METELEALSTHVSRLESERTQLTASREKLMNNFSRLGLVGRREIGKLKQRVQYLAKSTNKRDVNAFTSWVNNNHPLIAV</sequence>
<dbReference type="EMBL" id="SUNJ01008884">
    <property type="protein sequence ID" value="TPP60844.1"/>
    <property type="molecule type" value="Genomic_DNA"/>
</dbReference>
<dbReference type="AlphaFoldDB" id="A0A504YI07"/>
<comment type="caution">
    <text evidence="1">The sequence shown here is derived from an EMBL/GenBank/DDBJ whole genome shotgun (WGS) entry which is preliminary data.</text>
</comment>
<evidence type="ECO:0000313" key="1">
    <source>
        <dbReference type="EMBL" id="TPP60844.1"/>
    </source>
</evidence>
<dbReference type="OrthoDB" id="6259320at2759"/>
<dbReference type="Proteomes" id="UP000316759">
    <property type="component" value="Unassembled WGS sequence"/>
</dbReference>
<name>A0A504YI07_FASGI</name>
<accession>A0A504YI07</accession>
<gene>
    <name evidence="1" type="ORF">FGIG_10788</name>
</gene>
<evidence type="ECO:0000313" key="2">
    <source>
        <dbReference type="Proteomes" id="UP000316759"/>
    </source>
</evidence>
<protein>
    <submittedName>
        <fullName evidence="1">Uncharacterized protein</fullName>
    </submittedName>
</protein>
<proteinExistence type="predicted"/>
<reference evidence="1 2" key="1">
    <citation type="submission" date="2019-04" db="EMBL/GenBank/DDBJ databases">
        <title>Annotation for the trematode Fasciola gigantica.</title>
        <authorList>
            <person name="Choi Y.-J."/>
        </authorList>
    </citation>
    <scope>NUCLEOTIDE SEQUENCE [LARGE SCALE GENOMIC DNA]</scope>
    <source>
        <strain evidence="1">Uganda_cow_1</strain>
    </source>
</reference>